<protein>
    <submittedName>
        <fullName evidence="2">Methyltransferase</fullName>
    </submittedName>
</protein>
<dbReference type="InterPro" id="IPR029063">
    <property type="entry name" value="SAM-dependent_MTases_sf"/>
</dbReference>
<dbReference type="AlphaFoldDB" id="A0A919XE23"/>
<reference evidence="2" key="1">
    <citation type="submission" date="2021-03" db="EMBL/GenBank/DDBJ databases">
        <title>Antimicrobial resistance genes in bacteria isolated from Japanese honey, and their potential for conferring macrolide and lincosamide resistance in the American foulbrood pathogen Paenibacillus larvae.</title>
        <authorList>
            <person name="Okamoto M."/>
            <person name="Kumagai M."/>
            <person name="Kanamori H."/>
            <person name="Takamatsu D."/>
        </authorList>
    </citation>
    <scope>NUCLEOTIDE SEQUENCE</scope>
    <source>
        <strain evidence="2">J2TS6</strain>
    </source>
</reference>
<dbReference type="InterPro" id="IPR013216">
    <property type="entry name" value="Methyltransf_11"/>
</dbReference>
<dbReference type="Pfam" id="PF08241">
    <property type="entry name" value="Methyltransf_11"/>
    <property type="match status" value="1"/>
</dbReference>
<dbReference type="PANTHER" id="PTHR43460:SF1">
    <property type="entry name" value="METHYLTRANSFERASE TYPE 11 DOMAIN-CONTAINING PROTEIN"/>
    <property type="match status" value="1"/>
</dbReference>
<comment type="caution">
    <text evidence="2">The sequence shown here is derived from an EMBL/GenBank/DDBJ whole genome shotgun (WGS) entry which is preliminary data.</text>
</comment>
<name>A0A919XE23_9BACL</name>
<sequence>MYDMKLMTNLSYEEVLQSTDMTFSGWDFSYLGNTGRLQEFPLRWNYYQLVEQALRHSGSMLDMGTGGGEFLSRLTKLPAHTCATEGYEPNVEVARQRLEPLGVRVSHITEDEKLPYADGEFDLVINRHESYSPKEVHRILKPGGRFITQQVGGVNDQEFNEWLGAPNDEFAHWNLEYAVQELQPYFDIEGRDEEITRSRFFDLGAIVYYLSVIPWQIPDFSVERYEKQLRVLHGQLEQQGYLDTSCHRFVIAARKKG</sequence>
<accession>A0A919XE23</accession>
<dbReference type="Proteomes" id="UP000679779">
    <property type="component" value="Unassembled WGS sequence"/>
</dbReference>
<evidence type="ECO:0000313" key="3">
    <source>
        <dbReference type="Proteomes" id="UP000679779"/>
    </source>
</evidence>
<dbReference type="SUPFAM" id="SSF53335">
    <property type="entry name" value="S-adenosyl-L-methionine-dependent methyltransferases"/>
    <property type="match status" value="1"/>
</dbReference>
<dbReference type="CDD" id="cd02440">
    <property type="entry name" value="AdoMet_MTases"/>
    <property type="match status" value="1"/>
</dbReference>
<dbReference type="PANTHER" id="PTHR43460">
    <property type="entry name" value="METHYLTRANSFERASE"/>
    <property type="match status" value="1"/>
</dbReference>
<organism evidence="2 3">
    <name type="scientific">Paenibacillus albilobatus</name>
    <dbReference type="NCBI Taxonomy" id="2716884"/>
    <lineage>
        <taxon>Bacteria</taxon>
        <taxon>Bacillati</taxon>
        <taxon>Bacillota</taxon>
        <taxon>Bacilli</taxon>
        <taxon>Bacillales</taxon>
        <taxon>Paenibacillaceae</taxon>
        <taxon>Paenibacillus</taxon>
    </lineage>
</organism>
<keyword evidence="3" id="KW-1185">Reference proteome</keyword>
<keyword evidence="2" id="KW-0808">Transferase</keyword>
<keyword evidence="2" id="KW-0489">Methyltransferase</keyword>
<dbReference type="EMBL" id="BORQ01000001">
    <property type="protein sequence ID" value="GIO29708.1"/>
    <property type="molecule type" value="Genomic_DNA"/>
</dbReference>
<dbReference type="GO" id="GO:0008757">
    <property type="term" value="F:S-adenosylmethionine-dependent methyltransferase activity"/>
    <property type="evidence" value="ECO:0007669"/>
    <property type="project" value="InterPro"/>
</dbReference>
<feature type="domain" description="Methyltransferase type 11" evidence="1">
    <location>
        <begin position="61"/>
        <end position="147"/>
    </location>
</feature>
<dbReference type="GO" id="GO:0032259">
    <property type="term" value="P:methylation"/>
    <property type="evidence" value="ECO:0007669"/>
    <property type="project" value="UniProtKB-KW"/>
</dbReference>
<evidence type="ECO:0000313" key="2">
    <source>
        <dbReference type="EMBL" id="GIO29708.1"/>
    </source>
</evidence>
<dbReference type="Gene3D" id="3.40.50.150">
    <property type="entry name" value="Vaccinia Virus protein VP39"/>
    <property type="match status" value="1"/>
</dbReference>
<dbReference type="InterPro" id="IPR052939">
    <property type="entry name" value="23S_rRNA_MeTrnsfrase_RlmA"/>
</dbReference>
<gene>
    <name evidence="2" type="ORF">J2TS6_08490</name>
</gene>
<proteinExistence type="predicted"/>
<evidence type="ECO:0000259" key="1">
    <source>
        <dbReference type="Pfam" id="PF08241"/>
    </source>
</evidence>